<dbReference type="EMBL" id="NBNE01003421">
    <property type="protein sequence ID" value="OWZ07739.1"/>
    <property type="molecule type" value="Genomic_DNA"/>
</dbReference>
<keyword evidence="2" id="KW-0378">Hydrolase</keyword>
<protein>
    <submittedName>
        <fullName evidence="2">Eukaryotic/viral aspartic protease</fullName>
    </submittedName>
</protein>
<name>A0A225VRV6_9STRA</name>
<comment type="caution">
    <text evidence="2">The sequence shown here is derived from an EMBL/GenBank/DDBJ whole genome shotgun (WGS) entry which is preliminary data.</text>
</comment>
<dbReference type="Proteomes" id="UP000198211">
    <property type="component" value="Unassembled WGS sequence"/>
</dbReference>
<feature type="region of interest" description="Disordered" evidence="1">
    <location>
        <begin position="199"/>
        <end position="225"/>
    </location>
</feature>
<feature type="region of interest" description="Disordered" evidence="1">
    <location>
        <begin position="1"/>
        <end position="29"/>
    </location>
</feature>
<dbReference type="AlphaFoldDB" id="A0A225VRV6"/>
<dbReference type="GO" id="GO:0008233">
    <property type="term" value="F:peptidase activity"/>
    <property type="evidence" value="ECO:0007669"/>
    <property type="project" value="UniProtKB-KW"/>
</dbReference>
<evidence type="ECO:0000313" key="2">
    <source>
        <dbReference type="EMBL" id="OWZ07739.1"/>
    </source>
</evidence>
<reference evidence="3" key="1">
    <citation type="submission" date="2017-03" db="EMBL/GenBank/DDBJ databases">
        <title>Phytopthora megakarya and P. palmivora, two closely related causual agents of cacao black pod achieved similar genome size and gene model numbers by different mechanisms.</title>
        <authorList>
            <person name="Ali S."/>
            <person name="Shao J."/>
            <person name="Larry D.J."/>
            <person name="Kronmiller B."/>
            <person name="Shen D."/>
            <person name="Strem M.D."/>
            <person name="Melnick R.L."/>
            <person name="Guiltinan M.J."/>
            <person name="Tyler B.M."/>
            <person name="Meinhardt L.W."/>
            <person name="Bailey B.A."/>
        </authorList>
    </citation>
    <scope>NUCLEOTIDE SEQUENCE [LARGE SCALE GENOMIC DNA]</scope>
    <source>
        <strain evidence="3">zdho120</strain>
    </source>
</reference>
<evidence type="ECO:0000313" key="3">
    <source>
        <dbReference type="Proteomes" id="UP000198211"/>
    </source>
</evidence>
<keyword evidence="3" id="KW-1185">Reference proteome</keyword>
<dbReference type="GO" id="GO:0006508">
    <property type="term" value="P:proteolysis"/>
    <property type="evidence" value="ECO:0007669"/>
    <property type="project" value="UniProtKB-KW"/>
</dbReference>
<gene>
    <name evidence="2" type="ORF">PHMEG_00019836</name>
</gene>
<organism evidence="2 3">
    <name type="scientific">Phytophthora megakarya</name>
    <dbReference type="NCBI Taxonomy" id="4795"/>
    <lineage>
        <taxon>Eukaryota</taxon>
        <taxon>Sar</taxon>
        <taxon>Stramenopiles</taxon>
        <taxon>Oomycota</taxon>
        <taxon>Peronosporomycetes</taxon>
        <taxon>Peronosporales</taxon>
        <taxon>Peronosporaceae</taxon>
        <taxon>Phytophthora</taxon>
    </lineage>
</organism>
<evidence type="ECO:0000256" key="1">
    <source>
        <dbReference type="SAM" id="MobiDB-lite"/>
    </source>
</evidence>
<feature type="compositionally biased region" description="Basic and acidic residues" evidence="1">
    <location>
        <begin position="1"/>
        <end position="26"/>
    </location>
</feature>
<proteinExistence type="predicted"/>
<accession>A0A225VRV6</accession>
<keyword evidence="2" id="KW-0645">Protease</keyword>
<sequence length="225" mass="25128">MAQLQEPRKFRMRNRGELADMGKQPEEDALVTTGVDVAIQVSGIRSDKCECDPGEGSTQGDDRGDALLEARPELTIELEDHQDSEMPLEVLPESENSGYHPEKASCTPLEKLEMEYERCMWLDLEPGVYTHEGSEMLVQLRDQLSMLPELSELHPKCDIDQADVGVPGETSPEDESRMRVLLKHHRKIFLGDGNAAPAPARGVPCDLDGEMSNPSRYAQDRLVRT</sequence>